<accession>A0ACB8BEH0</accession>
<comment type="caution">
    <text evidence="1">The sequence shown here is derived from an EMBL/GenBank/DDBJ whole genome shotgun (WGS) entry which is preliminary data.</text>
</comment>
<protein>
    <submittedName>
        <fullName evidence="1">Uncharacterized protein</fullName>
    </submittedName>
</protein>
<sequence length="275" mass="30475">MCSAAHATTCTRRAWLTGSLPAVGSINDWLTMLEPHPSEYRIGHCYRRTTSVRLPGSDICQIFALSVSIRMGHQAIFRGVSVRIVDTTSKVIRRGPSAARRRPSTTIFRVLCRVALHQGWTVAFFSYALHTSPCFMYHRVVDVPHRRPVNMGDSAHKPHAVLAEENPVGPVLYNRTSTTEELSQTRLHTIKPAHTTSQEVRNNVIGSSTAFQVATEPDVEPPGQSGQDPLGQDSGTEETEGSGVIRVVTSYKLRPITELSGKVLLRVWWHIVSCK</sequence>
<keyword evidence="2" id="KW-1185">Reference proteome</keyword>
<evidence type="ECO:0000313" key="2">
    <source>
        <dbReference type="Proteomes" id="UP000790709"/>
    </source>
</evidence>
<reference evidence="1" key="1">
    <citation type="journal article" date="2021" name="New Phytol.">
        <title>Evolutionary innovations through gain and loss of genes in the ectomycorrhizal Boletales.</title>
        <authorList>
            <person name="Wu G."/>
            <person name="Miyauchi S."/>
            <person name="Morin E."/>
            <person name="Kuo A."/>
            <person name="Drula E."/>
            <person name="Varga T."/>
            <person name="Kohler A."/>
            <person name="Feng B."/>
            <person name="Cao Y."/>
            <person name="Lipzen A."/>
            <person name="Daum C."/>
            <person name="Hundley H."/>
            <person name="Pangilinan J."/>
            <person name="Johnson J."/>
            <person name="Barry K."/>
            <person name="LaButti K."/>
            <person name="Ng V."/>
            <person name="Ahrendt S."/>
            <person name="Min B."/>
            <person name="Choi I.G."/>
            <person name="Park H."/>
            <person name="Plett J.M."/>
            <person name="Magnuson J."/>
            <person name="Spatafora J.W."/>
            <person name="Nagy L.G."/>
            <person name="Henrissat B."/>
            <person name="Grigoriev I.V."/>
            <person name="Yang Z.L."/>
            <person name="Xu J."/>
            <person name="Martin F.M."/>
        </authorList>
    </citation>
    <scope>NUCLEOTIDE SEQUENCE</scope>
    <source>
        <strain evidence="1">KUC20120723A-06</strain>
    </source>
</reference>
<proteinExistence type="predicted"/>
<gene>
    <name evidence="1" type="ORF">BV22DRAFT_606879</name>
</gene>
<dbReference type="EMBL" id="MU266462">
    <property type="protein sequence ID" value="KAH7923108.1"/>
    <property type="molecule type" value="Genomic_DNA"/>
</dbReference>
<name>A0ACB8BEH0_9AGAM</name>
<evidence type="ECO:0000313" key="1">
    <source>
        <dbReference type="EMBL" id="KAH7923108.1"/>
    </source>
</evidence>
<organism evidence="1 2">
    <name type="scientific">Leucogyrophana mollusca</name>
    <dbReference type="NCBI Taxonomy" id="85980"/>
    <lineage>
        <taxon>Eukaryota</taxon>
        <taxon>Fungi</taxon>
        <taxon>Dikarya</taxon>
        <taxon>Basidiomycota</taxon>
        <taxon>Agaricomycotina</taxon>
        <taxon>Agaricomycetes</taxon>
        <taxon>Agaricomycetidae</taxon>
        <taxon>Boletales</taxon>
        <taxon>Boletales incertae sedis</taxon>
        <taxon>Leucogyrophana</taxon>
    </lineage>
</organism>
<dbReference type="Proteomes" id="UP000790709">
    <property type="component" value="Unassembled WGS sequence"/>
</dbReference>